<keyword evidence="9 10" id="KW-0131">Cell cycle</keyword>
<evidence type="ECO:0000313" key="14">
    <source>
        <dbReference type="EMBL" id="PIP22064.1"/>
    </source>
</evidence>
<feature type="transmembrane region" description="Helical" evidence="11">
    <location>
        <begin position="273"/>
        <end position="296"/>
    </location>
</feature>
<evidence type="ECO:0000259" key="12">
    <source>
        <dbReference type="Pfam" id="PF02687"/>
    </source>
</evidence>
<evidence type="ECO:0000256" key="8">
    <source>
        <dbReference type="ARBA" id="ARBA00023136"/>
    </source>
</evidence>
<evidence type="ECO:0000256" key="7">
    <source>
        <dbReference type="ARBA" id="ARBA00022989"/>
    </source>
</evidence>
<dbReference type="InterPro" id="IPR003838">
    <property type="entry name" value="ABC3_permease_C"/>
</dbReference>
<name>A0A2G9YS48_9BACT</name>
<evidence type="ECO:0000256" key="3">
    <source>
        <dbReference type="ARBA" id="ARBA00021907"/>
    </source>
</evidence>
<dbReference type="PIRSF" id="PIRSF003097">
    <property type="entry name" value="FtsX"/>
    <property type="match status" value="1"/>
</dbReference>
<evidence type="ECO:0000313" key="15">
    <source>
        <dbReference type="Proteomes" id="UP000229054"/>
    </source>
</evidence>
<evidence type="ECO:0000256" key="1">
    <source>
        <dbReference type="ARBA" id="ARBA00004651"/>
    </source>
</evidence>
<organism evidence="14 15">
    <name type="scientific">Candidatus Nealsonbacteria bacterium CG23_combo_of_CG06-09_8_20_14_all_39_25</name>
    <dbReference type="NCBI Taxonomy" id="1974723"/>
    <lineage>
        <taxon>Bacteria</taxon>
        <taxon>Candidatus Nealsoniibacteriota</taxon>
    </lineage>
</organism>
<comment type="similarity">
    <text evidence="2 10">Belongs to the ABC-4 integral membrane protein family. FtsX subfamily.</text>
</comment>
<dbReference type="EMBL" id="PCRN01000094">
    <property type="protein sequence ID" value="PIP22064.1"/>
    <property type="molecule type" value="Genomic_DNA"/>
</dbReference>
<dbReference type="Pfam" id="PF02687">
    <property type="entry name" value="FtsX"/>
    <property type="match status" value="1"/>
</dbReference>
<accession>A0A2G9YS48</accession>
<dbReference type="GO" id="GO:0051301">
    <property type="term" value="P:cell division"/>
    <property type="evidence" value="ECO:0007669"/>
    <property type="project" value="UniProtKB-KW"/>
</dbReference>
<dbReference type="AlphaFoldDB" id="A0A2G9YS48"/>
<protein>
    <recommendedName>
        <fullName evidence="3 10">Cell division protein FtsX</fullName>
    </recommendedName>
</protein>
<keyword evidence="7 11" id="KW-1133">Transmembrane helix</keyword>
<dbReference type="InterPro" id="IPR004513">
    <property type="entry name" value="FtsX"/>
</dbReference>
<keyword evidence="6 11" id="KW-0812">Transmembrane</keyword>
<keyword evidence="4 10" id="KW-1003">Cell membrane</keyword>
<evidence type="ECO:0000256" key="11">
    <source>
        <dbReference type="SAM" id="Phobius"/>
    </source>
</evidence>
<dbReference type="Proteomes" id="UP000229054">
    <property type="component" value="Unassembled WGS sequence"/>
</dbReference>
<dbReference type="InterPro" id="IPR040690">
    <property type="entry name" value="FtsX_ECD"/>
</dbReference>
<evidence type="ECO:0000259" key="13">
    <source>
        <dbReference type="Pfam" id="PF18075"/>
    </source>
</evidence>
<feature type="transmembrane region" description="Helical" evidence="11">
    <location>
        <begin position="21"/>
        <end position="42"/>
    </location>
</feature>
<feature type="domain" description="FtsX extracellular" evidence="13">
    <location>
        <begin position="58"/>
        <end position="144"/>
    </location>
</feature>
<proteinExistence type="inferred from homology"/>
<feature type="transmembrane region" description="Helical" evidence="11">
    <location>
        <begin position="226"/>
        <end position="253"/>
    </location>
</feature>
<feature type="domain" description="ABC3 transporter permease C-terminal" evidence="12">
    <location>
        <begin position="180"/>
        <end position="301"/>
    </location>
</feature>
<evidence type="ECO:0000256" key="2">
    <source>
        <dbReference type="ARBA" id="ARBA00007379"/>
    </source>
</evidence>
<comment type="subcellular location">
    <subcellularLocation>
        <location evidence="1">Cell membrane</location>
        <topology evidence="1">Multi-pass membrane protein</topology>
    </subcellularLocation>
</comment>
<dbReference type="PANTHER" id="PTHR47755:SF1">
    <property type="entry name" value="CELL DIVISION PROTEIN FTSX"/>
    <property type="match status" value="1"/>
</dbReference>
<reference evidence="14 15" key="1">
    <citation type="submission" date="2017-09" db="EMBL/GenBank/DDBJ databases">
        <title>Depth-based differentiation of microbial function through sediment-hosted aquifers and enrichment of novel symbionts in the deep terrestrial subsurface.</title>
        <authorList>
            <person name="Probst A.J."/>
            <person name="Ladd B."/>
            <person name="Jarett J.K."/>
            <person name="Geller-Mcgrath D.E."/>
            <person name="Sieber C.M."/>
            <person name="Emerson J.B."/>
            <person name="Anantharaman K."/>
            <person name="Thomas B.C."/>
            <person name="Malmstrom R."/>
            <person name="Stieglmeier M."/>
            <person name="Klingl A."/>
            <person name="Woyke T."/>
            <person name="Ryan C.M."/>
            <person name="Banfield J.F."/>
        </authorList>
    </citation>
    <scope>NUCLEOTIDE SEQUENCE [LARGE SCALE GENOMIC DNA]</scope>
    <source>
        <strain evidence="14">CG23_combo_of_CG06-09_8_20_14_all_39_25</strain>
    </source>
</reference>
<gene>
    <name evidence="14" type="ORF">COX38_02805</name>
</gene>
<evidence type="ECO:0000256" key="10">
    <source>
        <dbReference type="PIRNR" id="PIRNR003097"/>
    </source>
</evidence>
<feature type="transmembrane region" description="Helical" evidence="11">
    <location>
        <begin position="180"/>
        <end position="205"/>
    </location>
</feature>
<sequence>MLTNFKRIIKSGWISLRRDGELALATVFILVIAISVVTSLFLSKEMSQFLIYNLQEKVDVSVYFKESATEEEILDLKDELAKMEEIKEIDYVSEEQAYQNFVSKHESEQIIMESLEAIGENPFLASLSIKAWKTSQYGTISSFLEHPSFENLIEKVDYYQRKPIIERIFSLTGIINKAGIFLSVLLVIAAILVAFNTIKLAIYNSREEIKIQRLVGASNWFIRGPFLIQGTIAGIFAALIGLAVFSLVCWLLSPKIEFFFPGLNLFGIFTNNLGLIFLIQLATGLGLGIISSTIAIRKYLRV</sequence>
<evidence type="ECO:0000256" key="9">
    <source>
        <dbReference type="ARBA" id="ARBA00023306"/>
    </source>
</evidence>
<evidence type="ECO:0000256" key="5">
    <source>
        <dbReference type="ARBA" id="ARBA00022618"/>
    </source>
</evidence>
<dbReference type="PANTHER" id="PTHR47755">
    <property type="entry name" value="CELL DIVISION PROTEIN FTSX"/>
    <property type="match status" value="1"/>
</dbReference>
<evidence type="ECO:0000256" key="6">
    <source>
        <dbReference type="ARBA" id="ARBA00022692"/>
    </source>
</evidence>
<keyword evidence="8 10" id="KW-0472">Membrane</keyword>
<dbReference type="Gene3D" id="3.30.70.3040">
    <property type="match status" value="1"/>
</dbReference>
<comment type="caution">
    <text evidence="14">The sequence shown here is derived from an EMBL/GenBank/DDBJ whole genome shotgun (WGS) entry which is preliminary data.</text>
</comment>
<evidence type="ECO:0000256" key="4">
    <source>
        <dbReference type="ARBA" id="ARBA00022475"/>
    </source>
</evidence>
<dbReference type="GO" id="GO:0005886">
    <property type="term" value="C:plasma membrane"/>
    <property type="evidence" value="ECO:0007669"/>
    <property type="project" value="UniProtKB-SubCell"/>
</dbReference>
<dbReference type="Pfam" id="PF18075">
    <property type="entry name" value="FtsX_ECD"/>
    <property type="match status" value="1"/>
</dbReference>
<keyword evidence="5 10" id="KW-0132">Cell division</keyword>